<dbReference type="GO" id="GO:0008270">
    <property type="term" value="F:zinc ion binding"/>
    <property type="evidence" value="ECO:0007669"/>
    <property type="project" value="InterPro"/>
</dbReference>
<dbReference type="STRING" id="398843.A3K89_13265"/>
<dbReference type="GO" id="GO:0004519">
    <property type="term" value="F:endonuclease activity"/>
    <property type="evidence" value="ECO:0007669"/>
    <property type="project" value="UniProtKB-KW"/>
</dbReference>
<proteinExistence type="inferred from homology"/>
<evidence type="ECO:0000313" key="4">
    <source>
        <dbReference type="EMBL" id="SNT22867.1"/>
    </source>
</evidence>
<dbReference type="EMBL" id="FZOW01000011">
    <property type="protein sequence ID" value="SNT22867.1"/>
    <property type="molecule type" value="Genomic_DNA"/>
</dbReference>
<feature type="region of interest" description="Disordered" evidence="2">
    <location>
        <begin position="505"/>
        <end position="537"/>
    </location>
</feature>
<dbReference type="InterPro" id="IPR003615">
    <property type="entry name" value="HNH_nuc"/>
</dbReference>
<feature type="region of interest" description="Disordered" evidence="2">
    <location>
        <begin position="207"/>
        <end position="226"/>
    </location>
</feature>
<dbReference type="AlphaFoldDB" id="A0A239KWW2"/>
<keyword evidence="4" id="KW-0255">Endonuclease</keyword>
<dbReference type="CDD" id="cd00085">
    <property type="entry name" value="HNHc"/>
    <property type="match status" value="1"/>
</dbReference>
<dbReference type="InterPro" id="IPR002711">
    <property type="entry name" value="HNH"/>
</dbReference>
<feature type="compositionally biased region" description="Low complexity" evidence="2">
    <location>
        <begin position="518"/>
        <end position="537"/>
    </location>
</feature>
<dbReference type="Proteomes" id="UP000198327">
    <property type="component" value="Unassembled WGS sequence"/>
</dbReference>
<accession>A0A239KWW2</accession>
<dbReference type="GO" id="GO:0003676">
    <property type="term" value="F:nucleic acid binding"/>
    <property type="evidence" value="ECO:0007669"/>
    <property type="project" value="InterPro"/>
</dbReference>
<comment type="similarity">
    <text evidence="1">Belongs to the Rv1128c/1148c/1588c/1702c/1945/3466 family.</text>
</comment>
<evidence type="ECO:0000256" key="1">
    <source>
        <dbReference type="ARBA" id="ARBA00023450"/>
    </source>
</evidence>
<organism evidence="4 5">
    <name type="scientific">Rhodococcoides kyotonense</name>
    <dbReference type="NCBI Taxonomy" id="398843"/>
    <lineage>
        <taxon>Bacteria</taxon>
        <taxon>Bacillati</taxon>
        <taxon>Actinomycetota</taxon>
        <taxon>Actinomycetes</taxon>
        <taxon>Mycobacteriales</taxon>
        <taxon>Nocardiaceae</taxon>
        <taxon>Rhodococcoides</taxon>
    </lineage>
</organism>
<dbReference type="Pfam" id="PF02720">
    <property type="entry name" value="DUF222"/>
    <property type="match status" value="1"/>
</dbReference>
<dbReference type="InterPro" id="IPR003870">
    <property type="entry name" value="DUF222"/>
</dbReference>
<name>A0A239KWW2_9NOCA</name>
<evidence type="ECO:0000259" key="3">
    <source>
        <dbReference type="SMART" id="SM00507"/>
    </source>
</evidence>
<keyword evidence="4" id="KW-0378">Hydrolase</keyword>
<gene>
    <name evidence="4" type="ORF">SAMN05421642_111185</name>
</gene>
<dbReference type="Pfam" id="PF01844">
    <property type="entry name" value="HNH"/>
    <property type="match status" value="1"/>
</dbReference>
<evidence type="ECO:0000313" key="5">
    <source>
        <dbReference type="Proteomes" id="UP000198327"/>
    </source>
</evidence>
<keyword evidence="5" id="KW-1185">Reference proteome</keyword>
<reference evidence="5" key="1">
    <citation type="submission" date="2017-06" db="EMBL/GenBank/DDBJ databases">
        <authorList>
            <person name="Varghese N."/>
            <person name="Submissions S."/>
        </authorList>
    </citation>
    <scope>NUCLEOTIDE SEQUENCE [LARGE SCALE GENOMIC DNA]</scope>
    <source>
        <strain evidence="5">JCM 23211</strain>
    </source>
</reference>
<dbReference type="SMART" id="SM00507">
    <property type="entry name" value="HNHc"/>
    <property type="match status" value="1"/>
</dbReference>
<protein>
    <submittedName>
        <fullName evidence="4">HNH endonuclease</fullName>
    </submittedName>
</protein>
<feature type="region of interest" description="Disordered" evidence="2">
    <location>
        <begin position="267"/>
        <end position="291"/>
    </location>
</feature>
<dbReference type="Gene3D" id="1.10.30.50">
    <property type="match status" value="1"/>
</dbReference>
<evidence type="ECO:0000256" key="2">
    <source>
        <dbReference type="SAM" id="MobiDB-lite"/>
    </source>
</evidence>
<sequence>MIDANTGGSAGDSSDESWRRSEKELLQDAVALSQRIQDLEIERIRLVRAIDDRVPAEVLGFKNVRPWLVASTLLDNTAAGRILALARGLKNHKQVSDAFDTGSMPIDLAVMLLGFCEEPPAKMPDEAMEPALAALIAAATGPRANRDVVRAGIKTLEHIFDSDDPPPSEDLDRNTLHASTTMNGRVAVKADLDAATGEQFLTALSALSKPVPAQDGTPDPRTPAKRRADGFTELVERYLAAGNGPSEGGEKPHINLHIRADHLADIHRTRNHETRDDETRGSDDERSGDEHCWNSSWDNALHRLLAEEAIASLTGRDAPADWDITGGWDPTRSEALQAKLWSLGDTWTEADHWAAWGEQMGASSGSEAPNERVRDTSFYRDLIADAGVGWVPWTGPVTVTTARRLSCDCILTPMFLDENRVPLNLGNTERTATRKQRRALVARDHGCAFPGCTQPPAWTHAHHIKHWIDGGATDLDNLVLLCGHHHRMLHHSDWEVVMGTDRHPEFIPPASVDPFRRPVPSNRSPRSSPSARSRTGP</sequence>
<feature type="domain" description="HNH nuclease" evidence="3">
    <location>
        <begin position="435"/>
        <end position="487"/>
    </location>
</feature>
<keyword evidence="4" id="KW-0540">Nuclease</keyword>